<evidence type="ECO:0000256" key="2">
    <source>
        <dbReference type="ARBA" id="ARBA00022484"/>
    </source>
</evidence>
<dbReference type="GO" id="GO:0003968">
    <property type="term" value="F:RNA-directed RNA polymerase activity"/>
    <property type="evidence" value="ECO:0007669"/>
    <property type="project" value="UniProtKB-KW"/>
</dbReference>
<protein>
    <recommendedName>
        <fullName evidence="8">RNA-dependent RNA polymerase</fullName>
        <ecNumber evidence="8">2.7.7.48</ecNumber>
    </recommendedName>
</protein>
<evidence type="ECO:0000256" key="8">
    <source>
        <dbReference type="RuleBase" id="RU363098"/>
    </source>
</evidence>
<keyword evidence="6" id="KW-0943">RNA-mediated gene silencing</keyword>
<evidence type="ECO:0000256" key="3">
    <source>
        <dbReference type="ARBA" id="ARBA00022679"/>
    </source>
</evidence>
<organism evidence="12 13">
    <name type="scientific">Ditylenchus dipsaci</name>
    <dbReference type="NCBI Taxonomy" id="166011"/>
    <lineage>
        <taxon>Eukaryota</taxon>
        <taxon>Metazoa</taxon>
        <taxon>Ecdysozoa</taxon>
        <taxon>Nematoda</taxon>
        <taxon>Chromadorea</taxon>
        <taxon>Rhabditida</taxon>
        <taxon>Tylenchina</taxon>
        <taxon>Tylenchomorpha</taxon>
        <taxon>Sphaerularioidea</taxon>
        <taxon>Anguinidae</taxon>
        <taxon>Anguininae</taxon>
        <taxon>Ditylenchus</taxon>
    </lineage>
</organism>
<accession>A0A915E7I7</accession>
<evidence type="ECO:0000313" key="13">
    <source>
        <dbReference type="WBParaSite" id="jg2658"/>
    </source>
</evidence>
<evidence type="ECO:0000256" key="5">
    <source>
        <dbReference type="ARBA" id="ARBA00022884"/>
    </source>
</evidence>
<dbReference type="GO" id="GO:0031380">
    <property type="term" value="C:nuclear RNA-directed RNA polymerase complex"/>
    <property type="evidence" value="ECO:0007669"/>
    <property type="project" value="TreeGrafter"/>
</dbReference>
<dbReference type="InterPro" id="IPR057493">
    <property type="entry name" value="PH_RdRP-assoc"/>
</dbReference>
<dbReference type="PANTHER" id="PTHR23079:SF57">
    <property type="entry name" value="RNA-DIRECTED RNA POLYMERASE"/>
    <property type="match status" value="1"/>
</dbReference>
<evidence type="ECO:0000259" key="11">
    <source>
        <dbReference type="Pfam" id="PF26253"/>
    </source>
</evidence>
<dbReference type="GO" id="GO:0030422">
    <property type="term" value="P:siRNA processing"/>
    <property type="evidence" value="ECO:0007669"/>
    <property type="project" value="TreeGrafter"/>
</dbReference>
<comment type="similarity">
    <text evidence="1 8">Belongs to the RdRP family.</text>
</comment>
<proteinExistence type="inferred from homology"/>
<dbReference type="EC" id="2.7.7.48" evidence="8"/>
<dbReference type="WBParaSite" id="jg2658">
    <property type="protein sequence ID" value="jg2658"/>
    <property type="gene ID" value="jg2658"/>
</dbReference>
<evidence type="ECO:0000259" key="9">
    <source>
        <dbReference type="Pfam" id="PF05183"/>
    </source>
</evidence>
<name>A0A915E7I7_9BILA</name>
<reference evidence="13" key="1">
    <citation type="submission" date="2022-11" db="UniProtKB">
        <authorList>
            <consortium name="WormBaseParasite"/>
        </authorList>
    </citation>
    <scope>IDENTIFICATION</scope>
</reference>
<keyword evidence="4 8" id="KW-0548">Nucleotidyltransferase</keyword>
<dbReference type="AlphaFoldDB" id="A0A915E7I7"/>
<dbReference type="Pfam" id="PF26253">
    <property type="entry name" value="RdRP_head"/>
    <property type="match status" value="1"/>
</dbReference>
<evidence type="ECO:0000313" key="12">
    <source>
        <dbReference type="Proteomes" id="UP000887574"/>
    </source>
</evidence>
<dbReference type="Proteomes" id="UP000887574">
    <property type="component" value="Unplaced"/>
</dbReference>
<feature type="domain" description="RDRP core" evidence="9">
    <location>
        <begin position="485"/>
        <end position="1045"/>
    </location>
</feature>
<keyword evidence="5 8" id="KW-0694">RNA-binding</keyword>
<sequence length="1214" mass="139585">MEQNFSTENFKLIFKLDEKKIAAAGNEQLQNEYSQQLALDLRNLVTNVLFNDTYDQDEGYSYKNGNLFLEVELITIHGGQLTEKEEDRRVEFLICATHQRLREVSVSVMQDIMDGLGKYVHPELVYFLVAEKPDLFLNNYNAYDSGLALQSIKFCNILDHTRLLCHRTTEAFNQAELNKLPTPTTPDDENGYKVSRTGMLAKCEHDLRKLSVTFSYIRTYKTAVDLIKLEIDYSSVQQLFTDFDGKHYQLLLRLKNPPIIRRTSNVITFPTESYNRKPFVPNIDPSALPNDQKKNNKERRNWVTHVGERCTSWNDKETNLAYDINNSPIFCLCFDTLEERRWAQLIGRLKSCLKMPIEMRRFQMEKPPINTFVMSKINALLIRLSIESFDLLYILRALFSRGNQFLDHLNEGSTRERFFHLVLEGYTTCKIVTMQVLEHMLLLLDEQLEFPNPAFLFEKLFNETSVVHVNSEMDDGYIFIRKMMITPSRILLLAPEMLMSNRVLRYDQEKYPADSFVRVIFRDDDWQKVHPNNVTYKLANEFIGDRLKRGECIAGGNFNFIGASNSQLRDGGCYFLKENIENITKFRQELGSFSTTSIPKMMSRLGQCFTQASESSVDMTSQILVEDFTGGCDRNGKPYIFSDGCGCMSLQAASQIAFDLGLEHPPSCVQIRCGADEKPINFVFRKSQLKFGTNEDIVNKLEIVKYSSPTPVCLNKPLINILDQVSRLQSFESHARINNRIKTLLEKHMFELCGTLTNEEAARNKLIAYSKLDCFNLTEEPFFKLLLRASAKLSIHKLRQKSSIQIPASCGRVMFGVVDTTETLQSNQVFVQYTNNVNNKNPSKKSFKTVVTGPVMMTKNPCIVAGDVRLFEAVDIPALRSLHDVVVFPRYGVRPHPDEMAGSDLDGDEYVVTWDRELMIHHNEPAFDYTSDSVEVVSENIKDFQDKMADFVVDSIKNDSLGQLANAFLAVSDLYGIESDVCEGIAKKHSQAVDFVKTGIKADSLEKKWIDDVPPEKFERAPDFMEKDHEPCYVSPRLNGQLYRYIKQMSEHITNAIDDEENCVPEVDQSLIELNYQEYLDEAAEHYQEYSNSILRLMKRYGIKCEGELFSGSFSALRNRLSDRENDDMSFFNTTKMIEQQLLSIFATARQRFFGGPEEMSLVTVEKRFPPNNPYKNICQRTCPDPSTELKSWQAPIMYFLMDNRNVNCCLFLG</sequence>
<evidence type="ECO:0000256" key="1">
    <source>
        <dbReference type="ARBA" id="ARBA00005762"/>
    </source>
</evidence>
<evidence type="ECO:0000256" key="7">
    <source>
        <dbReference type="ARBA" id="ARBA00048744"/>
    </source>
</evidence>
<feature type="domain" description="RDRP C-terminal head" evidence="11">
    <location>
        <begin position="1069"/>
        <end position="1146"/>
    </location>
</feature>
<dbReference type="PANTHER" id="PTHR23079">
    <property type="entry name" value="RNA-DEPENDENT RNA POLYMERASE"/>
    <property type="match status" value="1"/>
</dbReference>
<comment type="catalytic activity">
    <reaction evidence="7 8">
        <text>RNA(n) + a ribonucleoside 5'-triphosphate = RNA(n+1) + diphosphate</text>
        <dbReference type="Rhea" id="RHEA:21248"/>
        <dbReference type="Rhea" id="RHEA-COMP:14527"/>
        <dbReference type="Rhea" id="RHEA-COMP:17342"/>
        <dbReference type="ChEBI" id="CHEBI:33019"/>
        <dbReference type="ChEBI" id="CHEBI:61557"/>
        <dbReference type="ChEBI" id="CHEBI:140395"/>
        <dbReference type="EC" id="2.7.7.48"/>
    </reaction>
</comment>
<dbReference type="InterPro" id="IPR007855">
    <property type="entry name" value="RDRP"/>
</dbReference>
<evidence type="ECO:0000256" key="4">
    <source>
        <dbReference type="ARBA" id="ARBA00022695"/>
    </source>
</evidence>
<dbReference type="InterPro" id="IPR057596">
    <property type="entry name" value="RDRP_core"/>
</dbReference>
<keyword evidence="2 8" id="KW-0696">RNA-directed RNA polymerase</keyword>
<keyword evidence="3 8" id="KW-0808">Transferase</keyword>
<evidence type="ECO:0000256" key="6">
    <source>
        <dbReference type="ARBA" id="ARBA00023158"/>
    </source>
</evidence>
<dbReference type="InterPro" id="IPR058752">
    <property type="entry name" value="RDRP_C_head"/>
</dbReference>
<dbReference type="Pfam" id="PF25359">
    <property type="entry name" value="PH_met_RdRP"/>
    <property type="match status" value="1"/>
</dbReference>
<keyword evidence="12" id="KW-1185">Reference proteome</keyword>
<evidence type="ECO:0000259" key="10">
    <source>
        <dbReference type="Pfam" id="PF25359"/>
    </source>
</evidence>
<dbReference type="Pfam" id="PF05183">
    <property type="entry name" value="RdRP"/>
    <property type="match status" value="1"/>
</dbReference>
<dbReference type="GO" id="GO:0003723">
    <property type="term" value="F:RNA binding"/>
    <property type="evidence" value="ECO:0007669"/>
    <property type="project" value="UniProtKB-KW"/>
</dbReference>
<feature type="domain" description="PH-like" evidence="10">
    <location>
        <begin position="143"/>
        <end position="364"/>
    </location>
</feature>